<proteinExistence type="predicted"/>
<comment type="caution">
    <text evidence="2">The sequence shown here is derived from an EMBL/GenBank/DDBJ whole genome shotgun (WGS) entry which is preliminary data.</text>
</comment>
<dbReference type="AlphaFoldDB" id="A0A4Y3TX50"/>
<dbReference type="SUPFAM" id="SSF52540">
    <property type="entry name" value="P-loop containing nucleoside triphosphate hydrolases"/>
    <property type="match status" value="1"/>
</dbReference>
<sequence length="1042" mass="114070">MKRLWQRKTTTTPAPPPAVSPGSTPGQDNPVPLKGGFRPLDLLLRGLGILSQMSRRDLSSFCDLATCDEHGLITFSGDYVTLLRVKGLRQMASRAEIEAKARALRQAIGGQMDGPGHAMQFFYMAEPDASAFVNRNLSDRRRIAAALNAQFEDILSERERVLIPKMRHERTWLALWSRQGCLSRQELATSKAARAEASKLLPDLGDGQNPLMGSMELATIHTAFVSHIRHVFEHQGILMDELTTDDALRAIREEIYPEVLGSRWTPSTPNRRPPSIIPDEDRPANAADALWAPLREQIFMDDAYKPDFSTVTLGTRDWRPVDLEAMSETPTPFVELSSRLAAHRMPWRMNTTIQGIRPTFMGWKKELATILRFGPNHAVYDAFMDLDRRRKAGETIISARTSFATCATSGERVQLARRASTLEQAIGGWGGASASRLCGDPLAGVMSSIPGIALASTAPATAAPLDETLLTMPCFRMASPWTDGAALLRANDGTIVPFDPTGSGRVATLDLFVAPSRSGKSMLANSLLLATVLSTASLTDAGPKLPLIGKLDIGDAASGFIDMVRNGLRAEDAHLAQFIPFDFIDDHAYNIFDTEACCRKPLEHHRAFLTNFLSTVCMELTGEPFEGMNQIIDATVTAAYAMCSDETYSTSIKKYSQAANQLIAAALERLGFEPEGDDTTWWDIADLFAARGDMRMARMATQHAVPVIGDLVSATYLPYVQDNYGSNTPTSGTETGLGVFRRYIGTFIGKYPTLNRPTRLDLGDARIVALDIGRVAPEGLGENARQSELMYLLGFQVVGRNFFLSPEDADKVPAHVRDIHRERFREFRESYKRLECDEFQRAAQAPFVLSLFEAAARRAAKLGVRLGLTSQKITDFGPYLTAHSTARFILGTANPEEADEAAAKLGLSAAGRQIVHTALQGPRPDGSGAPLLLQIKVGEDWYEMFLLNTLGPVELWALSTRPEDVALRRRVYSALGSVEARRRLSHVFPKGTAADEIERRTNAQMADTNSVDAQAALGGVVSGLSREICDAVGLGATLREVA</sequence>
<keyword evidence="3" id="KW-1185">Reference proteome</keyword>
<organism evidence="2 3">
    <name type="scientific">Acetobacter peroxydans</name>
    <dbReference type="NCBI Taxonomy" id="104098"/>
    <lineage>
        <taxon>Bacteria</taxon>
        <taxon>Pseudomonadati</taxon>
        <taxon>Pseudomonadota</taxon>
        <taxon>Alphaproteobacteria</taxon>
        <taxon>Acetobacterales</taxon>
        <taxon>Acetobacteraceae</taxon>
        <taxon>Acetobacter</taxon>
    </lineage>
</organism>
<dbReference type="OrthoDB" id="7229084at2"/>
<feature type="region of interest" description="Disordered" evidence="1">
    <location>
        <begin position="262"/>
        <end position="282"/>
    </location>
</feature>
<reference evidence="2 3" key="1">
    <citation type="submission" date="2019-06" db="EMBL/GenBank/DDBJ databases">
        <title>Whole genome shotgun sequence of Acetobacter peroxydans NBRC 13755.</title>
        <authorList>
            <person name="Hosoyama A."/>
            <person name="Uohara A."/>
            <person name="Ohji S."/>
            <person name="Ichikawa N."/>
        </authorList>
    </citation>
    <scope>NUCLEOTIDE SEQUENCE [LARGE SCALE GENOMIC DNA]</scope>
    <source>
        <strain evidence="2 3">NBRC 13755</strain>
    </source>
</reference>
<dbReference type="EMBL" id="BJMV01000011">
    <property type="protein sequence ID" value="GEB86298.1"/>
    <property type="molecule type" value="Genomic_DNA"/>
</dbReference>
<protein>
    <submittedName>
        <fullName evidence="2">Type IVa secretion system protein IcmB</fullName>
    </submittedName>
</protein>
<dbReference type="Proteomes" id="UP000317730">
    <property type="component" value="Unassembled WGS sequence"/>
</dbReference>
<dbReference type="Gene3D" id="3.40.50.300">
    <property type="entry name" value="P-loop containing nucleotide triphosphate hydrolases"/>
    <property type="match status" value="1"/>
</dbReference>
<evidence type="ECO:0000256" key="1">
    <source>
        <dbReference type="SAM" id="MobiDB-lite"/>
    </source>
</evidence>
<accession>A0A4Y3TX50</accession>
<evidence type="ECO:0000313" key="2">
    <source>
        <dbReference type="EMBL" id="GEB86298.1"/>
    </source>
</evidence>
<dbReference type="InterPro" id="IPR027417">
    <property type="entry name" value="P-loop_NTPase"/>
</dbReference>
<gene>
    <name evidence="2" type="primary">icmB</name>
    <name evidence="2" type="ORF">APE01nite_20950</name>
</gene>
<name>A0A4Y3TX50_9PROT</name>
<feature type="region of interest" description="Disordered" evidence="1">
    <location>
        <begin position="1"/>
        <end position="32"/>
    </location>
</feature>
<evidence type="ECO:0000313" key="3">
    <source>
        <dbReference type="Proteomes" id="UP000317730"/>
    </source>
</evidence>
<dbReference type="RefSeq" id="WP_141377313.1">
    <property type="nucleotide sequence ID" value="NZ_BAPL01000004.1"/>
</dbReference>